<organism evidence="5 6">
    <name type="scientific">Leptospira kmetyi</name>
    <dbReference type="NCBI Taxonomy" id="408139"/>
    <lineage>
        <taxon>Bacteria</taxon>
        <taxon>Pseudomonadati</taxon>
        <taxon>Spirochaetota</taxon>
        <taxon>Spirochaetia</taxon>
        <taxon>Leptospirales</taxon>
        <taxon>Leptospiraceae</taxon>
        <taxon>Leptospira</taxon>
    </lineage>
</organism>
<dbReference type="InterPro" id="IPR050204">
    <property type="entry name" value="AraC_XylS_family_regulators"/>
</dbReference>
<keyword evidence="3" id="KW-0804">Transcription</keyword>
<evidence type="ECO:0000259" key="4">
    <source>
        <dbReference type="PROSITE" id="PS01124"/>
    </source>
</evidence>
<dbReference type="Pfam" id="PF12833">
    <property type="entry name" value="HTH_18"/>
    <property type="match status" value="1"/>
</dbReference>
<dbReference type="GO" id="GO:0043565">
    <property type="term" value="F:sequence-specific DNA binding"/>
    <property type="evidence" value="ECO:0007669"/>
    <property type="project" value="InterPro"/>
</dbReference>
<reference evidence="5 6" key="1">
    <citation type="submission" date="2018-11" db="EMBL/GenBank/DDBJ databases">
        <title>Complete genome sequence of Leptospira kmetyi isolate LS 001/16 from soil sample associated with a leptospirosis patient in Kelantan.</title>
        <authorList>
            <person name="Muhammad Yusoff F."/>
            <person name="Muhammad Yusoff S."/>
            <person name="Ahmad M.N."/>
            <person name="Yusof N.Y."/>
            <person name="Aziah I."/>
        </authorList>
    </citation>
    <scope>NUCLEOTIDE SEQUENCE [LARGE SCALE GENOMIC DNA]</scope>
    <source>
        <strain evidence="5 6">LS 001/16</strain>
    </source>
</reference>
<gene>
    <name evidence="5" type="ORF">EFP84_16810</name>
</gene>
<accession>A0AAD0UVI1</accession>
<keyword evidence="1" id="KW-0805">Transcription regulation</keyword>
<keyword evidence="2" id="KW-0238">DNA-binding</keyword>
<proteinExistence type="predicted"/>
<dbReference type="SMART" id="SM00342">
    <property type="entry name" value="HTH_ARAC"/>
    <property type="match status" value="1"/>
</dbReference>
<dbReference type="SUPFAM" id="SSF46689">
    <property type="entry name" value="Homeodomain-like"/>
    <property type="match status" value="1"/>
</dbReference>
<dbReference type="PROSITE" id="PS01124">
    <property type="entry name" value="HTH_ARAC_FAMILY_2"/>
    <property type="match status" value="1"/>
</dbReference>
<dbReference type="Gene3D" id="1.10.10.60">
    <property type="entry name" value="Homeodomain-like"/>
    <property type="match status" value="1"/>
</dbReference>
<dbReference type="InterPro" id="IPR018060">
    <property type="entry name" value="HTH_AraC"/>
</dbReference>
<evidence type="ECO:0000256" key="2">
    <source>
        <dbReference type="ARBA" id="ARBA00023125"/>
    </source>
</evidence>
<dbReference type="GO" id="GO:0003700">
    <property type="term" value="F:DNA-binding transcription factor activity"/>
    <property type="evidence" value="ECO:0007669"/>
    <property type="project" value="InterPro"/>
</dbReference>
<dbReference type="AlphaFoldDB" id="A0AAD0UVI1"/>
<dbReference type="PANTHER" id="PTHR46796">
    <property type="entry name" value="HTH-TYPE TRANSCRIPTIONAL ACTIVATOR RHAS-RELATED"/>
    <property type="match status" value="1"/>
</dbReference>
<evidence type="ECO:0000256" key="3">
    <source>
        <dbReference type="ARBA" id="ARBA00023163"/>
    </source>
</evidence>
<name>A0AAD0UVI1_9LEPT</name>
<evidence type="ECO:0000313" key="6">
    <source>
        <dbReference type="Proteomes" id="UP000276407"/>
    </source>
</evidence>
<dbReference type="KEGG" id="lkm:EFP84_16810"/>
<dbReference type="PANTHER" id="PTHR46796:SF13">
    <property type="entry name" value="HTH-TYPE TRANSCRIPTIONAL ACTIVATOR RHAS"/>
    <property type="match status" value="1"/>
</dbReference>
<dbReference type="InterPro" id="IPR009057">
    <property type="entry name" value="Homeodomain-like_sf"/>
</dbReference>
<evidence type="ECO:0000313" key="5">
    <source>
        <dbReference type="EMBL" id="AYV56998.1"/>
    </source>
</evidence>
<protein>
    <submittedName>
        <fullName evidence="5">AraC family transcriptional regulator</fullName>
    </submittedName>
</protein>
<dbReference type="EMBL" id="CP033614">
    <property type="protein sequence ID" value="AYV56998.1"/>
    <property type="molecule type" value="Genomic_DNA"/>
</dbReference>
<evidence type="ECO:0000256" key="1">
    <source>
        <dbReference type="ARBA" id="ARBA00023015"/>
    </source>
</evidence>
<feature type="domain" description="HTH araC/xylS-type" evidence="4">
    <location>
        <begin position="188"/>
        <end position="287"/>
    </location>
</feature>
<sequence>MYFSRGLAFFDLQFKVGTLTLCSTRSHDFGPLTMNLQKFLPKNPFLRQFVESFIILETEEGMENRLIPGFSFILYFRYRGQIDRIDSTGKNPLPTVGITGLQNAHRLISYSEKTSNLLVTFKEAGAAAFLKESLHEFFGKTIALCDVLSPAKVAHIEEKLSESKNDEERIETIENFLIYELKQIDLDATILDSIRKIKATSGELKIRDLIAGLPMGTDLFEKKFRRIVGASPKRFSTIVRMKRFIQDYTPEKSFTDLAHSFGYFDQSHFTKDFKTFTGLSPKEYFKTPREW</sequence>
<dbReference type="Proteomes" id="UP000276407">
    <property type="component" value="Chromosome 1"/>
</dbReference>